<evidence type="ECO:0000313" key="1">
    <source>
        <dbReference type="EMBL" id="PKC12132.1"/>
    </source>
</evidence>
<proteinExistence type="predicted"/>
<dbReference type="Proteomes" id="UP000232722">
    <property type="component" value="Unassembled WGS sequence"/>
</dbReference>
<dbReference type="VEuPathDB" id="FungiDB:FUN_012368"/>
<dbReference type="VEuPathDB" id="FungiDB:RhiirFUN_014749"/>
<dbReference type="Gene3D" id="1.10.10.60">
    <property type="entry name" value="Homeodomain-like"/>
    <property type="match status" value="1"/>
</dbReference>
<dbReference type="VEuPathDB" id="FungiDB:RhiirA1_475826"/>
<protein>
    <submittedName>
        <fullName evidence="1">Uncharacterized protein</fullName>
    </submittedName>
</protein>
<organism evidence="1 2">
    <name type="scientific">Rhizophagus irregularis</name>
    <dbReference type="NCBI Taxonomy" id="588596"/>
    <lineage>
        <taxon>Eukaryota</taxon>
        <taxon>Fungi</taxon>
        <taxon>Fungi incertae sedis</taxon>
        <taxon>Mucoromycota</taxon>
        <taxon>Glomeromycotina</taxon>
        <taxon>Glomeromycetes</taxon>
        <taxon>Glomerales</taxon>
        <taxon>Glomeraceae</taxon>
        <taxon>Rhizophagus</taxon>
    </lineage>
</organism>
<accession>A0A2I1ER57</accession>
<dbReference type="OrthoDB" id="2327820at2759"/>
<reference evidence="1 2" key="2">
    <citation type="submission" date="2017-09" db="EMBL/GenBank/DDBJ databases">
        <title>Extensive intraspecific genome diversity in a model arbuscular mycorrhizal fungus.</title>
        <authorList>
            <person name="Chen E.C."/>
            <person name="Morin E."/>
            <person name="Beaudet D."/>
            <person name="Noel J."/>
            <person name="Ndikumana S."/>
            <person name="Charron P."/>
            <person name="St-Onge C."/>
            <person name="Giorgi J."/>
            <person name="Grigoriev I.V."/>
            <person name="Roux C."/>
            <person name="Martin F.M."/>
            <person name="Corradi N."/>
        </authorList>
    </citation>
    <scope>NUCLEOTIDE SEQUENCE [LARGE SCALE GENOMIC DNA]</scope>
    <source>
        <strain evidence="1 2">A5</strain>
    </source>
</reference>
<evidence type="ECO:0000313" key="2">
    <source>
        <dbReference type="Proteomes" id="UP000232722"/>
    </source>
</evidence>
<name>A0A2I1ER57_9GLOM</name>
<gene>
    <name evidence="1" type="ORF">RhiirA5_412197</name>
</gene>
<dbReference type="EMBL" id="LLXJ01000267">
    <property type="protein sequence ID" value="PKC12132.1"/>
    <property type="molecule type" value="Genomic_DNA"/>
</dbReference>
<reference evidence="1 2" key="1">
    <citation type="submission" date="2016-04" db="EMBL/GenBank/DDBJ databases">
        <title>Genome analyses suggest a sexual origin of heterokaryosis in a supposedly ancient asexual fungus.</title>
        <authorList>
            <person name="Ropars J."/>
            <person name="Sedzielewska K."/>
            <person name="Noel J."/>
            <person name="Charron P."/>
            <person name="Farinelli L."/>
            <person name="Marton T."/>
            <person name="Kruger M."/>
            <person name="Pelin A."/>
            <person name="Brachmann A."/>
            <person name="Corradi N."/>
        </authorList>
    </citation>
    <scope>NUCLEOTIDE SEQUENCE [LARGE SCALE GENOMIC DNA]</scope>
    <source>
        <strain evidence="1 2">A5</strain>
    </source>
</reference>
<dbReference type="AlphaFoldDB" id="A0A2I1ER57"/>
<sequence length="213" mass="25172">METYETLYNENFYQGIIQREAQQHQTSFLDVSTYVPSEIIKNIQDSENETLQLQQHQISHNSIIQQGSVDMVIQSIVNFYAEKLHDSNSEKVTYSIVKQCLTKYSKNENTYEPEPELFIEISKSIGHTTYDKSYYKNDGIKCSWDDKATNDLKLIVKKYKYLELYRYNKASKTGFWECVCFKLSKHGYNYTPPQCVVKYKNYIREIKPLNEII</sequence>
<comment type="caution">
    <text evidence="1">The sequence shown here is derived from an EMBL/GenBank/DDBJ whole genome shotgun (WGS) entry which is preliminary data.</text>
</comment>